<evidence type="ECO:0000256" key="2">
    <source>
        <dbReference type="ARBA" id="ARBA00022692"/>
    </source>
</evidence>
<reference evidence="7" key="1">
    <citation type="submission" date="2021-02" db="EMBL/GenBank/DDBJ databases">
        <title>Rhodobacter shimadae sp. nov., an aerobic anoxygenic phototrophic bacterium isolated from a hot spring.</title>
        <authorList>
            <person name="Muramatsu S."/>
            <person name="Haruta S."/>
            <person name="Hirose S."/>
            <person name="Hanada S."/>
        </authorList>
    </citation>
    <scope>NUCLEOTIDE SEQUENCE</scope>
    <source>
        <strain evidence="7">N10</strain>
    </source>
</reference>
<dbReference type="Proteomes" id="UP000826300">
    <property type="component" value="Chromosome"/>
</dbReference>
<gene>
    <name evidence="7" type="ORF">JO391_11350</name>
</gene>
<dbReference type="PANTHER" id="PTHR37958">
    <property type="entry name" value="SODIUM-POTASSIUM/PROTON ANTIPORTER CHAA"/>
    <property type="match status" value="1"/>
</dbReference>
<keyword evidence="4 5" id="KW-0472">Membrane</keyword>
<dbReference type="GO" id="GO:0015386">
    <property type="term" value="F:potassium:proton antiporter activity"/>
    <property type="evidence" value="ECO:0007669"/>
    <property type="project" value="TreeGrafter"/>
</dbReference>
<evidence type="ECO:0000256" key="1">
    <source>
        <dbReference type="ARBA" id="ARBA00004141"/>
    </source>
</evidence>
<evidence type="ECO:0000256" key="5">
    <source>
        <dbReference type="SAM" id="Phobius"/>
    </source>
</evidence>
<dbReference type="GO" id="GO:0015385">
    <property type="term" value="F:sodium:proton antiporter activity"/>
    <property type="evidence" value="ECO:0007669"/>
    <property type="project" value="TreeGrafter"/>
</dbReference>
<evidence type="ECO:0000256" key="4">
    <source>
        <dbReference type="ARBA" id="ARBA00023136"/>
    </source>
</evidence>
<feature type="transmembrane region" description="Helical" evidence="5">
    <location>
        <begin position="343"/>
        <end position="362"/>
    </location>
</feature>
<keyword evidence="8" id="KW-1185">Reference proteome</keyword>
<keyword evidence="2 5" id="KW-0812">Transmembrane</keyword>
<feature type="transmembrane region" description="Helical" evidence="5">
    <location>
        <begin position="220"/>
        <end position="248"/>
    </location>
</feature>
<sequence>MLDIEKGHLPVWTMVVPVVAAGLALVKLLHLTEGWVVLALAAPLLLGSVFAAVTHAEVLALRLGEPFGSILLAVAVTVIEVGLILSIMLSDPVAGQIVARDTVLATVMLVLNLIVGLCLVLGGVRHGEQKFSTDGAASALAVLGTLAGLALILPDFTTTGAGASYSRGQLLLVAAAALGLYAVFVFVQTVRHRDYFLDNAVVGEGNPHPPPPATLARRSLILLLLALFAVVILAKALSTPLAAGVAAAGLPPEVTGVVVAAVVLLPESIAAIRSALGNRLQNSLNLALGSGIASIGLTLPAVAAASLIFGLPIVLGVSPAQVALLTLTLFAAILTLGTGRTTILQGAVHLTLAVAFLMVTVLP</sequence>
<feature type="domain" description="Sodium/calcium exchanger membrane region" evidence="6">
    <location>
        <begin position="34"/>
        <end position="189"/>
    </location>
</feature>
<feature type="transmembrane region" description="Helical" evidence="5">
    <location>
        <begin position="168"/>
        <end position="187"/>
    </location>
</feature>
<dbReference type="Pfam" id="PF01699">
    <property type="entry name" value="Na_Ca_ex"/>
    <property type="match status" value="2"/>
</dbReference>
<dbReference type="GO" id="GO:0005886">
    <property type="term" value="C:plasma membrane"/>
    <property type="evidence" value="ECO:0007669"/>
    <property type="project" value="TreeGrafter"/>
</dbReference>
<accession>A0A8G0ZTJ0</accession>
<dbReference type="KEGG" id="nsm:JO391_11350"/>
<proteinExistence type="predicted"/>
<feature type="transmembrane region" description="Helical" evidence="5">
    <location>
        <begin position="136"/>
        <end position="156"/>
    </location>
</feature>
<feature type="transmembrane region" description="Helical" evidence="5">
    <location>
        <begin position="315"/>
        <end position="336"/>
    </location>
</feature>
<dbReference type="InterPro" id="IPR004837">
    <property type="entry name" value="NaCa_Exmemb"/>
</dbReference>
<protein>
    <submittedName>
        <fullName evidence="7">Calcium:proton antiporter</fullName>
    </submittedName>
</protein>
<evidence type="ECO:0000313" key="8">
    <source>
        <dbReference type="Proteomes" id="UP000826300"/>
    </source>
</evidence>
<feature type="domain" description="Sodium/calcium exchanger membrane region" evidence="6">
    <location>
        <begin position="219"/>
        <end position="360"/>
    </location>
</feature>
<dbReference type="EMBL" id="CP069370">
    <property type="protein sequence ID" value="QYZ68385.1"/>
    <property type="molecule type" value="Genomic_DNA"/>
</dbReference>
<feature type="transmembrane region" description="Helical" evidence="5">
    <location>
        <begin position="35"/>
        <end position="58"/>
    </location>
</feature>
<organism evidence="7 8">
    <name type="scientific">Neotabrizicola shimadae</name>
    <dbReference type="NCBI Taxonomy" id="2807096"/>
    <lineage>
        <taxon>Bacteria</taxon>
        <taxon>Pseudomonadati</taxon>
        <taxon>Pseudomonadota</taxon>
        <taxon>Alphaproteobacteria</taxon>
        <taxon>Rhodobacterales</taxon>
        <taxon>Paracoccaceae</taxon>
        <taxon>Neotabrizicola</taxon>
    </lineage>
</organism>
<dbReference type="RefSeq" id="WP_220660608.1">
    <property type="nucleotide sequence ID" value="NZ_CP069370.1"/>
</dbReference>
<dbReference type="InterPro" id="IPR052946">
    <property type="entry name" value="Alkaline_pH_Ca-Antiporter"/>
</dbReference>
<feature type="transmembrane region" description="Helical" evidence="5">
    <location>
        <begin position="9"/>
        <end position="29"/>
    </location>
</feature>
<name>A0A8G0ZTJ0_9RHOB</name>
<dbReference type="PANTHER" id="PTHR37958:SF1">
    <property type="entry name" value="SODIUM-POTASSIUM_PROTON ANTIPORTER CHAA"/>
    <property type="match status" value="1"/>
</dbReference>
<feature type="transmembrane region" description="Helical" evidence="5">
    <location>
        <begin position="254"/>
        <end position="272"/>
    </location>
</feature>
<feature type="transmembrane region" description="Helical" evidence="5">
    <location>
        <begin position="284"/>
        <end position="309"/>
    </location>
</feature>
<feature type="transmembrane region" description="Helical" evidence="5">
    <location>
        <begin position="70"/>
        <end position="90"/>
    </location>
</feature>
<keyword evidence="3 5" id="KW-1133">Transmembrane helix</keyword>
<evidence type="ECO:0000256" key="3">
    <source>
        <dbReference type="ARBA" id="ARBA00022989"/>
    </source>
</evidence>
<dbReference type="AlphaFoldDB" id="A0A8G0ZTJ0"/>
<evidence type="ECO:0000313" key="7">
    <source>
        <dbReference type="EMBL" id="QYZ68385.1"/>
    </source>
</evidence>
<evidence type="ECO:0000259" key="6">
    <source>
        <dbReference type="Pfam" id="PF01699"/>
    </source>
</evidence>
<feature type="transmembrane region" description="Helical" evidence="5">
    <location>
        <begin position="102"/>
        <end position="124"/>
    </location>
</feature>
<comment type="subcellular location">
    <subcellularLocation>
        <location evidence="1">Membrane</location>
        <topology evidence="1">Multi-pass membrane protein</topology>
    </subcellularLocation>
</comment>